<dbReference type="HOGENOM" id="CLU_1883406_0_0_11"/>
<protein>
    <recommendedName>
        <fullName evidence="4">Integral membrane protein</fullName>
    </recommendedName>
</protein>
<feature type="transmembrane region" description="Helical" evidence="1">
    <location>
        <begin position="75"/>
        <end position="99"/>
    </location>
</feature>
<keyword evidence="1" id="KW-0812">Transmembrane</keyword>
<dbReference type="OrthoDB" id="9901367at2"/>
<evidence type="ECO:0000313" key="3">
    <source>
        <dbReference type="Proteomes" id="UP000006461"/>
    </source>
</evidence>
<keyword evidence="3" id="KW-1185">Reference proteome</keyword>
<dbReference type="STRING" id="477641.MODMU_2386"/>
<feature type="transmembrane region" description="Helical" evidence="1">
    <location>
        <begin position="52"/>
        <end position="68"/>
    </location>
</feature>
<feature type="transmembrane region" description="Helical" evidence="1">
    <location>
        <begin position="111"/>
        <end position="131"/>
    </location>
</feature>
<organism evidence="2 3">
    <name type="scientific">Modestobacter italicus (strain DSM 44449 / CECT 9708 / BC 501)</name>
    <dbReference type="NCBI Taxonomy" id="2732864"/>
    <lineage>
        <taxon>Bacteria</taxon>
        <taxon>Bacillati</taxon>
        <taxon>Actinomycetota</taxon>
        <taxon>Actinomycetes</taxon>
        <taxon>Geodermatophilales</taxon>
        <taxon>Geodermatophilaceae</taxon>
        <taxon>Modestobacter</taxon>
    </lineage>
</organism>
<reference evidence="2 3" key="1">
    <citation type="journal article" date="2012" name="J. Bacteriol.">
        <title>Genome Sequence of Radiation-Resistant Modestobacter marinus Strain BC501, a Representative Actinobacterium That Thrives on Calcareous Stone Surfaces.</title>
        <authorList>
            <person name="Normand P."/>
            <person name="Gury J."/>
            <person name="Pujic P."/>
            <person name="Chouaia B."/>
            <person name="Crotti E."/>
            <person name="Brusetti L."/>
            <person name="Daffonchio D."/>
            <person name="Vacherie B."/>
            <person name="Barbe V."/>
            <person name="Medigue C."/>
            <person name="Calteau A."/>
            <person name="Ghodhbane-Gtari F."/>
            <person name="Essoussi I."/>
            <person name="Nouioui I."/>
            <person name="Abbassi-Ghozzi I."/>
            <person name="Gtari M."/>
        </authorList>
    </citation>
    <scope>NUCLEOTIDE SEQUENCE [LARGE SCALE GENOMIC DNA]</scope>
    <source>
        <strain evidence="3">BC 501</strain>
    </source>
</reference>
<sequence>MSNPQSSGLRGDCVAVLGIGLLSTAVAVLALTTARGVVQENAITYSTEFISGWWWLAFLLAPLPAALVRRRIATATVAAVALVLPQFIAAAVCVARYRASGWSDGLEGLSYLHPVLLLLATGAACGLTAAVSRRT</sequence>
<dbReference type="EMBL" id="FO203431">
    <property type="protein sequence ID" value="CCH87815.1"/>
    <property type="molecule type" value="Genomic_DNA"/>
</dbReference>
<evidence type="ECO:0000313" key="2">
    <source>
        <dbReference type="EMBL" id="CCH87815.1"/>
    </source>
</evidence>
<name>I4EWQ2_MODI5</name>
<accession>I4EWQ2</accession>
<dbReference type="AlphaFoldDB" id="I4EWQ2"/>
<gene>
    <name evidence="2" type="ordered locus">MODMU_2386</name>
</gene>
<proteinExistence type="predicted"/>
<evidence type="ECO:0008006" key="4">
    <source>
        <dbReference type="Google" id="ProtNLM"/>
    </source>
</evidence>
<dbReference type="Proteomes" id="UP000006461">
    <property type="component" value="Chromosome"/>
</dbReference>
<keyword evidence="1" id="KW-0472">Membrane</keyword>
<evidence type="ECO:0000256" key="1">
    <source>
        <dbReference type="SAM" id="Phobius"/>
    </source>
</evidence>
<keyword evidence="1" id="KW-1133">Transmembrane helix</keyword>
<dbReference type="KEGG" id="mmar:MODMU_2386"/>